<dbReference type="InParanoid" id="A0A084QER3"/>
<protein>
    <submittedName>
        <fullName evidence="2">Uncharacterized protein</fullName>
    </submittedName>
</protein>
<accession>A0A084QER3</accession>
<proteinExistence type="predicted"/>
<dbReference type="EMBL" id="KL660796">
    <property type="protein sequence ID" value="KFA62448.1"/>
    <property type="molecule type" value="Genomic_DNA"/>
</dbReference>
<name>A0A084QER3_STAC4</name>
<keyword evidence="1" id="KW-1133">Transmembrane helix</keyword>
<reference evidence="2 3" key="1">
    <citation type="journal article" date="2014" name="BMC Genomics">
        <title>Comparative genome sequencing reveals chemotype-specific gene clusters in the toxigenic black mold Stachybotrys.</title>
        <authorList>
            <person name="Semeiks J."/>
            <person name="Borek D."/>
            <person name="Otwinowski Z."/>
            <person name="Grishin N.V."/>
        </authorList>
    </citation>
    <scope>NUCLEOTIDE SEQUENCE [LARGE SCALE GENOMIC DNA]</scope>
    <source>
        <strain evidence="2 3">IBT 40285</strain>
    </source>
</reference>
<keyword evidence="1" id="KW-0472">Membrane</keyword>
<keyword evidence="1" id="KW-0812">Transmembrane</keyword>
<evidence type="ECO:0000313" key="2">
    <source>
        <dbReference type="EMBL" id="KFA62448.1"/>
    </source>
</evidence>
<evidence type="ECO:0000313" key="3">
    <source>
        <dbReference type="Proteomes" id="UP000028524"/>
    </source>
</evidence>
<sequence>MKRSREDALCGDEVRESTPEVRLIAVNEPKPTYDGTVFDIKHIQQLQNLYERFWIFDEIWPSIPLVDVCLCKISALLAEVRYFKQGWGPFGPETTSGKKLRQMKDDIELLRLILKNLRKFRPIFWIVGTAPALLIASSATWTPVRFISGPMFSVLLIDFASDSNFNAHRCFATPPHYPLIDRHTSYMETEKRHLELDEAAKSTTLAPLKKLRVTAPANDSFTTGSPEHEVKINRRFLQRIMELMIDL</sequence>
<keyword evidence="3" id="KW-1185">Reference proteome</keyword>
<dbReference type="OrthoDB" id="10393611at2759"/>
<dbReference type="Proteomes" id="UP000028524">
    <property type="component" value="Unassembled WGS sequence"/>
</dbReference>
<feature type="transmembrane region" description="Helical" evidence="1">
    <location>
        <begin position="123"/>
        <end position="141"/>
    </location>
</feature>
<organism evidence="2 3">
    <name type="scientific">Stachybotrys chlorohalonatus (strain IBT 40285)</name>
    <dbReference type="NCBI Taxonomy" id="1283841"/>
    <lineage>
        <taxon>Eukaryota</taxon>
        <taxon>Fungi</taxon>
        <taxon>Dikarya</taxon>
        <taxon>Ascomycota</taxon>
        <taxon>Pezizomycotina</taxon>
        <taxon>Sordariomycetes</taxon>
        <taxon>Hypocreomycetidae</taxon>
        <taxon>Hypocreales</taxon>
        <taxon>Stachybotryaceae</taxon>
        <taxon>Stachybotrys</taxon>
    </lineage>
</organism>
<gene>
    <name evidence="2" type="ORF">S40285_10386</name>
</gene>
<evidence type="ECO:0000256" key="1">
    <source>
        <dbReference type="SAM" id="Phobius"/>
    </source>
</evidence>
<dbReference type="AlphaFoldDB" id="A0A084QER3"/>
<dbReference type="HOGENOM" id="CLU_1125152_0_0_1"/>